<dbReference type="InterPro" id="IPR003675">
    <property type="entry name" value="Rce1/LyrA-like_dom"/>
</dbReference>
<keyword evidence="3" id="KW-0482">Metalloprotease</keyword>
<dbReference type="GO" id="GO:0008237">
    <property type="term" value="F:metallopeptidase activity"/>
    <property type="evidence" value="ECO:0007669"/>
    <property type="project" value="UniProtKB-KW"/>
</dbReference>
<dbReference type="GO" id="GO:0004175">
    <property type="term" value="F:endopeptidase activity"/>
    <property type="evidence" value="ECO:0007669"/>
    <property type="project" value="UniProtKB-ARBA"/>
</dbReference>
<gene>
    <name evidence="3" type="ORF">FF125_03655</name>
</gene>
<reference evidence="3 4" key="1">
    <citation type="submission" date="2019-05" db="EMBL/GenBank/DDBJ databases">
        <title>Algicella ahnfeltiae gen. nov., sp. nov., a novel marine bacterium of the family Flavobacteriaceae isolated from a red alga.</title>
        <authorList>
            <person name="Nedashkovskaya O.I."/>
            <person name="Kukhlevskiy A.D."/>
            <person name="Kim S.-G."/>
            <person name="Zhukova N.V."/>
            <person name="Mikhailov V.V."/>
        </authorList>
    </citation>
    <scope>NUCLEOTIDE SEQUENCE [LARGE SCALE GENOMIC DNA]</scope>
    <source>
        <strain evidence="3 4">10Alg115</strain>
    </source>
</reference>
<dbReference type="AlphaFoldDB" id="A0A5B7TSE6"/>
<feature type="transmembrane region" description="Helical" evidence="1">
    <location>
        <begin position="7"/>
        <end position="27"/>
    </location>
</feature>
<dbReference type="Pfam" id="PF02517">
    <property type="entry name" value="Rce1-like"/>
    <property type="match status" value="1"/>
</dbReference>
<keyword evidence="3" id="KW-0378">Hydrolase</keyword>
<evidence type="ECO:0000313" key="4">
    <source>
        <dbReference type="Proteomes" id="UP000306229"/>
    </source>
</evidence>
<feature type="transmembrane region" description="Helical" evidence="1">
    <location>
        <begin position="122"/>
        <end position="141"/>
    </location>
</feature>
<dbReference type="GO" id="GO:0006508">
    <property type="term" value="P:proteolysis"/>
    <property type="evidence" value="ECO:0007669"/>
    <property type="project" value="UniProtKB-KW"/>
</dbReference>
<name>A0A5B7TSE6_9FLAO</name>
<dbReference type="GO" id="GO:0080120">
    <property type="term" value="P:CAAX-box protein maturation"/>
    <property type="evidence" value="ECO:0007669"/>
    <property type="project" value="UniProtKB-ARBA"/>
</dbReference>
<dbReference type="KEGG" id="fbe:FF125_03655"/>
<evidence type="ECO:0000256" key="1">
    <source>
        <dbReference type="SAM" id="Phobius"/>
    </source>
</evidence>
<keyword evidence="4" id="KW-1185">Reference proteome</keyword>
<keyword evidence="1" id="KW-0812">Transmembrane</keyword>
<evidence type="ECO:0000259" key="2">
    <source>
        <dbReference type="Pfam" id="PF02517"/>
    </source>
</evidence>
<feature type="transmembrane region" description="Helical" evidence="1">
    <location>
        <begin position="153"/>
        <end position="169"/>
    </location>
</feature>
<proteinExistence type="predicted"/>
<dbReference type="EMBL" id="CP040749">
    <property type="protein sequence ID" value="QCX37572.1"/>
    <property type="molecule type" value="Genomic_DNA"/>
</dbReference>
<feature type="transmembrane region" description="Helical" evidence="1">
    <location>
        <begin position="224"/>
        <end position="241"/>
    </location>
</feature>
<accession>A0A5B7TSE6</accession>
<sequence>MKVNRLLLVFLAYLAFFIFQTIFLLLYKYIFDVKPSSTYFIPFISALSYTILIFILKRLLKFKISRRLNLNGRLLILLSFISIIFIVIQPITVPINFIENLNKGLFITTSFKSSYNFLSIDFFYYLAIIVVANPILEELFFRKIMITEINNKFGAFGAVLVSSLLFSVVHLEVNQMQSAFVVGVVLGYIYLKTNNVTITILLHMLFNFGVYITKDSLVTLSSQYYYLLLYPVLAIVLYYLIKQIVKANPSER</sequence>
<dbReference type="PANTHER" id="PTHR43592:SF15">
    <property type="entry name" value="CAAX AMINO TERMINAL PROTEASE FAMILY PROTEIN"/>
    <property type="match status" value="1"/>
</dbReference>
<feature type="domain" description="CAAX prenyl protease 2/Lysostaphin resistance protein A-like" evidence="2">
    <location>
        <begin position="122"/>
        <end position="208"/>
    </location>
</feature>
<evidence type="ECO:0000313" key="3">
    <source>
        <dbReference type="EMBL" id="QCX37572.1"/>
    </source>
</evidence>
<organism evidence="3 4">
    <name type="scientific">Aureibaculum algae</name>
    <dbReference type="NCBI Taxonomy" id="2584122"/>
    <lineage>
        <taxon>Bacteria</taxon>
        <taxon>Pseudomonadati</taxon>
        <taxon>Bacteroidota</taxon>
        <taxon>Flavobacteriia</taxon>
        <taxon>Flavobacteriales</taxon>
        <taxon>Flavobacteriaceae</taxon>
        <taxon>Aureibaculum</taxon>
    </lineage>
</organism>
<keyword evidence="3" id="KW-0645">Protease</keyword>
<protein>
    <submittedName>
        <fullName evidence="3">CPBP family intramembrane metalloprotease</fullName>
    </submittedName>
</protein>
<feature type="transmembrane region" description="Helical" evidence="1">
    <location>
        <begin position="39"/>
        <end position="60"/>
    </location>
</feature>
<dbReference type="PANTHER" id="PTHR43592">
    <property type="entry name" value="CAAX AMINO TERMINAL PROTEASE"/>
    <property type="match status" value="1"/>
</dbReference>
<feature type="transmembrane region" description="Helical" evidence="1">
    <location>
        <begin position="72"/>
        <end position="91"/>
    </location>
</feature>
<keyword evidence="1" id="KW-1133">Transmembrane helix</keyword>
<keyword evidence="1" id="KW-0472">Membrane</keyword>
<dbReference type="OrthoDB" id="158986at2"/>
<dbReference type="Proteomes" id="UP000306229">
    <property type="component" value="Chromosome"/>
</dbReference>